<keyword evidence="2" id="KW-1185">Reference proteome</keyword>
<dbReference type="Proteomes" id="UP001239111">
    <property type="component" value="Chromosome 1"/>
</dbReference>
<organism evidence="1 2">
    <name type="scientific">Eretmocerus hayati</name>
    <dbReference type="NCBI Taxonomy" id="131215"/>
    <lineage>
        <taxon>Eukaryota</taxon>
        <taxon>Metazoa</taxon>
        <taxon>Ecdysozoa</taxon>
        <taxon>Arthropoda</taxon>
        <taxon>Hexapoda</taxon>
        <taxon>Insecta</taxon>
        <taxon>Pterygota</taxon>
        <taxon>Neoptera</taxon>
        <taxon>Endopterygota</taxon>
        <taxon>Hymenoptera</taxon>
        <taxon>Apocrita</taxon>
        <taxon>Proctotrupomorpha</taxon>
        <taxon>Chalcidoidea</taxon>
        <taxon>Aphelinidae</taxon>
        <taxon>Aphelininae</taxon>
        <taxon>Eretmocerus</taxon>
    </lineage>
</organism>
<comment type="caution">
    <text evidence="1">The sequence shown here is derived from an EMBL/GenBank/DDBJ whole genome shotgun (WGS) entry which is preliminary data.</text>
</comment>
<protein>
    <submittedName>
        <fullName evidence="1">Uncharacterized protein</fullName>
    </submittedName>
</protein>
<evidence type="ECO:0000313" key="2">
    <source>
        <dbReference type="Proteomes" id="UP001239111"/>
    </source>
</evidence>
<evidence type="ECO:0000313" key="1">
    <source>
        <dbReference type="EMBL" id="KAJ8687162.1"/>
    </source>
</evidence>
<proteinExistence type="predicted"/>
<name>A0ACC2PXT9_9HYME</name>
<dbReference type="EMBL" id="CM056741">
    <property type="protein sequence ID" value="KAJ8687162.1"/>
    <property type="molecule type" value="Genomic_DNA"/>
</dbReference>
<sequence length="447" mass="50911">MSDITPLRSSLDKAMEETENCNSPSGSQSKKRPSSISSFSSLPPARKAAEDKDIFVIEYKDPNTNNRYLVKVSEVWIDVIEQTFYYPPPKLQKKCTLIRRTPPDEKSWLQYKIIKSYGPYDYKGATQKEKALSDRETSESDERLSCNVGSKRKVTNRKKKLPGEPSSSESEQRDSSEDEKENPAKKSKKLSTHVDAIVSVKEVPGRSKDDSGFTDADDDEIIEEGFEGEHNDEPPQAKTLIKAVDPKQAKKRSRDNHGQVLVDARRLDVIEASQHTVIKELRALRCENRQRRVDADDEENDDGILPAFPLKTLLSALQLNKSLRDKTQGPLVRSLLVKKMKRQAGDKVPETVMNVFDFLYEENLQEKFSWSGLINKEKRKFDGTETCKAMIQAVMEISGTKKEVENSIKSKLQHAEERNTNRQKARAEEERLTRLMEEALETEAAEE</sequence>
<reference evidence="1" key="1">
    <citation type="submission" date="2023-04" db="EMBL/GenBank/DDBJ databases">
        <title>A chromosome-level genome assembly of the parasitoid wasp Eretmocerus hayati.</title>
        <authorList>
            <person name="Zhong Y."/>
            <person name="Liu S."/>
            <person name="Liu Y."/>
        </authorList>
    </citation>
    <scope>NUCLEOTIDE SEQUENCE</scope>
    <source>
        <strain evidence="1">ZJU_SS_LIU_2023</strain>
    </source>
</reference>
<accession>A0ACC2PXT9</accession>
<gene>
    <name evidence="1" type="ORF">QAD02_022956</name>
</gene>